<evidence type="ECO:0000313" key="3">
    <source>
        <dbReference type="Proteomes" id="UP000191518"/>
    </source>
</evidence>
<dbReference type="Proteomes" id="UP000191518">
    <property type="component" value="Unassembled WGS sequence"/>
</dbReference>
<dbReference type="AlphaFoldDB" id="A0A1V6RGA3"/>
<comment type="caution">
    <text evidence="2">The sequence shown here is derived from an EMBL/GenBank/DDBJ whole genome shotgun (WGS) entry which is preliminary data.</text>
</comment>
<sequence>MEGHSPRQELYDEEYSASKGEGMTEDAQKEYEEQWADELREIATPEITPQRASLKDFPQLKHLSIGAHALCYLARGAGDGKGPIDSKPFNLVDHIPSTLESLRIYEHGQAVNAGAPFLDYEPDLDVDAQLTQLAHEKDAKLPGLKVFEGVDPYIPNGFTVRRQEENDLNLF</sequence>
<evidence type="ECO:0000256" key="1">
    <source>
        <dbReference type="SAM" id="MobiDB-lite"/>
    </source>
</evidence>
<feature type="compositionally biased region" description="Basic and acidic residues" evidence="1">
    <location>
        <begin position="1"/>
        <end position="10"/>
    </location>
</feature>
<protein>
    <submittedName>
        <fullName evidence="2">Uncharacterized protein</fullName>
    </submittedName>
</protein>
<gene>
    <name evidence="2" type="ORF">PENVUL_c049G09489</name>
</gene>
<dbReference type="STRING" id="29845.A0A1V6RGA3"/>
<evidence type="ECO:0000313" key="2">
    <source>
        <dbReference type="EMBL" id="OQE00570.1"/>
    </source>
</evidence>
<reference evidence="3" key="1">
    <citation type="journal article" date="2017" name="Nat. Microbiol.">
        <title>Global analysis of biosynthetic gene clusters reveals vast potential of secondary metabolite production in Penicillium species.</title>
        <authorList>
            <person name="Nielsen J.C."/>
            <person name="Grijseels S."/>
            <person name="Prigent S."/>
            <person name="Ji B."/>
            <person name="Dainat J."/>
            <person name="Nielsen K.F."/>
            <person name="Frisvad J.C."/>
            <person name="Workman M."/>
            <person name="Nielsen J."/>
        </authorList>
    </citation>
    <scope>NUCLEOTIDE SEQUENCE [LARGE SCALE GENOMIC DNA]</scope>
    <source>
        <strain evidence="3">IBT 29486</strain>
    </source>
</reference>
<feature type="region of interest" description="Disordered" evidence="1">
    <location>
        <begin position="1"/>
        <end position="31"/>
    </location>
</feature>
<accession>A0A1V6RGA3</accession>
<keyword evidence="3" id="KW-1185">Reference proteome</keyword>
<dbReference type="EMBL" id="MDYP01000049">
    <property type="protein sequence ID" value="OQE00570.1"/>
    <property type="molecule type" value="Genomic_DNA"/>
</dbReference>
<organism evidence="2 3">
    <name type="scientific">Penicillium vulpinum</name>
    <dbReference type="NCBI Taxonomy" id="29845"/>
    <lineage>
        <taxon>Eukaryota</taxon>
        <taxon>Fungi</taxon>
        <taxon>Dikarya</taxon>
        <taxon>Ascomycota</taxon>
        <taxon>Pezizomycotina</taxon>
        <taxon>Eurotiomycetes</taxon>
        <taxon>Eurotiomycetidae</taxon>
        <taxon>Eurotiales</taxon>
        <taxon>Aspergillaceae</taxon>
        <taxon>Penicillium</taxon>
    </lineage>
</organism>
<name>A0A1V6RGA3_9EURO</name>
<proteinExistence type="predicted"/>